<dbReference type="RefSeq" id="WP_268881898.1">
    <property type="nucleotide sequence ID" value="NZ_CP114029.1"/>
</dbReference>
<gene>
    <name evidence="3" type="ORF">OH818_04145</name>
</gene>
<dbReference type="SMART" id="SM00014">
    <property type="entry name" value="acidPPc"/>
    <property type="match status" value="1"/>
</dbReference>
<feature type="transmembrane region" description="Helical" evidence="1">
    <location>
        <begin position="112"/>
        <end position="129"/>
    </location>
</feature>
<dbReference type="SUPFAM" id="SSF48317">
    <property type="entry name" value="Acid phosphatase/Vanadium-dependent haloperoxidase"/>
    <property type="match status" value="1"/>
</dbReference>
<feature type="transmembrane region" description="Helical" evidence="1">
    <location>
        <begin position="83"/>
        <end position="105"/>
    </location>
</feature>
<feature type="transmembrane region" description="Helical" evidence="1">
    <location>
        <begin position="20"/>
        <end position="39"/>
    </location>
</feature>
<protein>
    <submittedName>
        <fullName evidence="3">Phosphatase PAP2 family protein</fullName>
    </submittedName>
</protein>
<accession>A0ABY7C121</accession>
<feature type="transmembrane region" description="Helical" evidence="1">
    <location>
        <begin position="149"/>
        <end position="171"/>
    </location>
</feature>
<dbReference type="Gene3D" id="1.20.144.10">
    <property type="entry name" value="Phosphatidic acid phosphatase type 2/haloperoxidase"/>
    <property type="match status" value="2"/>
</dbReference>
<feature type="domain" description="Phosphatidic acid phosphatase type 2/haloperoxidase" evidence="2">
    <location>
        <begin position="109"/>
        <end position="225"/>
    </location>
</feature>
<evidence type="ECO:0000259" key="2">
    <source>
        <dbReference type="SMART" id="SM00014"/>
    </source>
</evidence>
<keyword evidence="1" id="KW-0812">Transmembrane</keyword>
<name>A0ABY7C121_9HYPH</name>
<keyword evidence="1" id="KW-0472">Membrane</keyword>
<feature type="transmembrane region" description="Helical" evidence="1">
    <location>
        <begin position="183"/>
        <end position="204"/>
    </location>
</feature>
<dbReference type="InterPro" id="IPR000326">
    <property type="entry name" value="PAP2/HPO"/>
</dbReference>
<sequence length="280" mass="30493">MIVATTRRLSRISLFLWQKVEIWTLLGALIIAGAIWTFVSIAGEVMEGDTQGLDRDILLALRSSADPSDPLGPPWLEELGRDVTALGGTGILIMITFFVAIYLLVAGKRRSMVMVVCAISSGFLMSQLLKRSFDRPRPDLVPHGSYVYTASFPSGHAMVSAVTYLTLAMLLARVEPRRRLRAFLIGIAVFLTVIIGISRVYLGVHWPTDVLAGWTAGAAWALMWWLLATWLESRGAVEPSPQKVAGPETIGLAEPDERAAIQRDLASHGSAAGERAPARD</sequence>
<reference evidence="3" key="1">
    <citation type="submission" date="2022-12" db="EMBL/GenBank/DDBJ databases">
        <title>Jiella pelagia sp. nov., isolated from phosphonate enriched culture of Northwest Pacific surface seawater.</title>
        <authorList>
            <person name="Shin D.Y."/>
            <person name="Hwang C.Y."/>
        </authorList>
    </citation>
    <scope>NUCLEOTIDE SEQUENCE</scope>
    <source>
        <strain evidence="3">HL-NP1</strain>
    </source>
</reference>
<evidence type="ECO:0000313" key="3">
    <source>
        <dbReference type="EMBL" id="WAP69461.1"/>
    </source>
</evidence>
<feature type="transmembrane region" description="Helical" evidence="1">
    <location>
        <begin position="210"/>
        <end position="231"/>
    </location>
</feature>
<proteinExistence type="predicted"/>
<evidence type="ECO:0000256" key="1">
    <source>
        <dbReference type="SAM" id="Phobius"/>
    </source>
</evidence>
<dbReference type="Pfam" id="PF01569">
    <property type="entry name" value="PAP2"/>
    <property type="match status" value="1"/>
</dbReference>
<dbReference type="PANTHER" id="PTHR14969:SF13">
    <property type="entry name" value="AT30094P"/>
    <property type="match status" value="1"/>
</dbReference>
<keyword evidence="4" id="KW-1185">Reference proteome</keyword>
<dbReference type="InterPro" id="IPR036938">
    <property type="entry name" value="PAP2/HPO_sf"/>
</dbReference>
<organism evidence="3 4">
    <name type="scientific">Jiella pelagia</name>
    <dbReference type="NCBI Taxonomy" id="2986949"/>
    <lineage>
        <taxon>Bacteria</taxon>
        <taxon>Pseudomonadati</taxon>
        <taxon>Pseudomonadota</taxon>
        <taxon>Alphaproteobacteria</taxon>
        <taxon>Hyphomicrobiales</taxon>
        <taxon>Aurantimonadaceae</taxon>
        <taxon>Jiella</taxon>
    </lineage>
</organism>
<evidence type="ECO:0000313" key="4">
    <source>
        <dbReference type="Proteomes" id="UP001164020"/>
    </source>
</evidence>
<keyword evidence="1" id="KW-1133">Transmembrane helix</keyword>
<dbReference type="EMBL" id="CP114029">
    <property type="protein sequence ID" value="WAP69461.1"/>
    <property type="molecule type" value="Genomic_DNA"/>
</dbReference>
<dbReference type="PANTHER" id="PTHR14969">
    <property type="entry name" value="SPHINGOSINE-1-PHOSPHATE PHOSPHOHYDROLASE"/>
    <property type="match status" value="1"/>
</dbReference>
<dbReference type="Proteomes" id="UP001164020">
    <property type="component" value="Chromosome"/>
</dbReference>
<dbReference type="CDD" id="cd03392">
    <property type="entry name" value="PAP2_like_2"/>
    <property type="match status" value="1"/>
</dbReference>